<organism evidence="12 13">
    <name type="scientific">Anabarilius grahami</name>
    <name type="common">Kanglang fish</name>
    <name type="synonym">Barilius grahami</name>
    <dbReference type="NCBI Taxonomy" id="495550"/>
    <lineage>
        <taxon>Eukaryota</taxon>
        <taxon>Metazoa</taxon>
        <taxon>Chordata</taxon>
        <taxon>Craniata</taxon>
        <taxon>Vertebrata</taxon>
        <taxon>Euteleostomi</taxon>
        <taxon>Actinopterygii</taxon>
        <taxon>Neopterygii</taxon>
        <taxon>Teleostei</taxon>
        <taxon>Ostariophysi</taxon>
        <taxon>Cypriniformes</taxon>
        <taxon>Xenocyprididae</taxon>
        <taxon>Xenocypridinae</taxon>
        <taxon>Xenocypridinae incertae sedis</taxon>
        <taxon>Anabarilius</taxon>
    </lineage>
</organism>
<dbReference type="GO" id="GO:0017136">
    <property type="term" value="F:histone deacetylase activity, NAD-dependent"/>
    <property type="evidence" value="ECO:0007669"/>
    <property type="project" value="InterPro"/>
</dbReference>
<dbReference type="InterPro" id="IPR029035">
    <property type="entry name" value="DHS-like_NAD/FAD-binding_dom"/>
</dbReference>
<dbReference type="Gene3D" id="3.40.50.1220">
    <property type="entry name" value="TPP-binding domain"/>
    <property type="match status" value="2"/>
</dbReference>
<dbReference type="SUPFAM" id="SSF52467">
    <property type="entry name" value="DHS-like NAD/FAD-binding domain"/>
    <property type="match status" value="2"/>
</dbReference>
<dbReference type="PANTHER" id="PTHR11085">
    <property type="entry name" value="NAD-DEPENDENT PROTEIN DEACYLASE SIRTUIN-5, MITOCHONDRIAL-RELATED"/>
    <property type="match status" value="1"/>
</dbReference>
<evidence type="ECO:0000256" key="9">
    <source>
        <dbReference type="PIRSR" id="PIRSR037938-3"/>
    </source>
</evidence>
<feature type="binding site" evidence="9 10">
    <location>
        <position position="288"/>
    </location>
    <ligand>
        <name>Zn(2+)</name>
        <dbReference type="ChEBI" id="CHEBI:29105"/>
    </ligand>
</feature>
<evidence type="ECO:0000256" key="8">
    <source>
        <dbReference type="PIRSR" id="PIRSR037938-2"/>
    </source>
</evidence>
<keyword evidence="5 6" id="KW-0520">NAD</keyword>
<dbReference type="Gene3D" id="3.30.1600.10">
    <property type="entry name" value="SIR2/SIRT2 'Small Domain"/>
    <property type="match status" value="1"/>
</dbReference>
<feature type="active site" description="Proton acceptor" evidence="7 10">
    <location>
        <position position="256"/>
    </location>
</feature>
<proteinExistence type="inferred from homology"/>
<name>A0A3N0Y4Z4_ANAGA</name>
<evidence type="ECO:0000256" key="6">
    <source>
        <dbReference type="PIRNR" id="PIRNR037938"/>
    </source>
</evidence>
<dbReference type="Pfam" id="PF02146">
    <property type="entry name" value="SIR2"/>
    <property type="match status" value="1"/>
</dbReference>
<evidence type="ECO:0000256" key="10">
    <source>
        <dbReference type="PROSITE-ProRule" id="PRU00236"/>
    </source>
</evidence>
<dbReference type="EC" id="2.3.1.286" evidence="6"/>
<feature type="binding site" evidence="9 10">
    <location>
        <position position="291"/>
    </location>
    <ligand>
        <name>Zn(2+)</name>
        <dbReference type="ChEBI" id="CHEBI:29105"/>
    </ligand>
</feature>
<feature type="binding site" evidence="8">
    <location>
        <begin position="328"/>
        <end position="329"/>
    </location>
    <ligand>
        <name>NAD(+)</name>
        <dbReference type="ChEBI" id="CHEBI:57540"/>
    </ligand>
</feature>
<evidence type="ECO:0000313" key="13">
    <source>
        <dbReference type="Proteomes" id="UP000281406"/>
    </source>
</evidence>
<dbReference type="GO" id="GO:0005634">
    <property type="term" value="C:nucleus"/>
    <property type="evidence" value="ECO:0007669"/>
    <property type="project" value="TreeGrafter"/>
</dbReference>
<dbReference type="GO" id="GO:0008270">
    <property type="term" value="F:zinc ion binding"/>
    <property type="evidence" value="ECO:0007669"/>
    <property type="project" value="UniProtKB-UniRule"/>
</dbReference>
<comment type="cofactor">
    <cofactor evidence="9">
        <name>Zn(2+)</name>
        <dbReference type="ChEBI" id="CHEBI:29105"/>
    </cofactor>
    <text evidence="9">Binds 1 zinc ion per subunit.</text>
</comment>
<gene>
    <name evidence="12" type="ORF">DPX16_10326</name>
</gene>
<dbReference type="InterPro" id="IPR026591">
    <property type="entry name" value="Sirtuin_cat_small_dom_sf"/>
</dbReference>
<sequence>MQATHRYAHTTRAFTSAHSIVLDVRAAFTRGLFGGGRGSVHQQTLKGIAENIRERKFRRIVVMAGAGISTPSGIPDFSWSSSAFFRPIRNVESASGHLIILIGCSDTATCWFGKAFHLTQAQNGRATWLSSVGLVCQANFGHRRCRREATPQSAFIATSSSLASARSPGSGLYDNLQQYNLPYAEAIFEINYFHHNPNPFFALAKELYPGNFRPNLTHYFIRLLHDKGQLLRMYTQNIDGLERMAGIPPEMLVEAHGTFATATCTVCRRDYKGEELRNDIMEGKIPKCPTCKGIVKPDIVFFGEELPQQFFSYLTDFPVADLLIVMGTSLEVEPFASLAGAVRGSVTRLLINRDLVGPFAWGSQRHNDVAELGDVVSGVKKLVELLGWKQELEALMNAGGDEFFEEALPPLPPRRKHP</sequence>
<keyword evidence="4 6" id="KW-0862">Zinc</keyword>
<protein>
    <recommendedName>
        <fullName evidence="6">NAD-dependent protein deacetylase</fullName>
        <ecNumber evidence="6">2.3.1.286</ecNumber>
    </recommendedName>
</protein>
<dbReference type="InterPro" id="IPR050134">
    <property type="entry name" value="NAD-dep_sirtuin_deacylases"/>
</dbReference>
<feature type="binding site" evidence="8">
    <location>
        <begin position="236"/>
        <end position="239"/>
    </location>
    <ligand>
        <name>NAD(+)</name>
        <dbReference type="ChEBI" id="CHEBI:57540"/>
    </ligand>
</feature>
<dbReference type="CDD" id="cd01408">
    <property type="entry name" value="SIRT1"/>
    <property type="match status" value="1"/>
</dbReference>
<dbReference type="Proteomes" id="UP000281406">
    <property type="component" value="Unassembled WGS sequence"/>
</dbReference>
<accession>A0A3N0Y4Z4</accession>
<dbReference type="EMBL" id="RJVU01052005">
    <property type="protein sequence ID" value="ROL41174.1"/>
    <property type="molecule type" value="Genomic_DNA"/>
</dbReference>
<keyword evidence="13" id="KW-1185">Reference proteome</keyword>
<feature type="binding site" evidence="9 10">
    <location>
        <position position="267"/>
    </location>
    <ligand>
        <name>Zn(2+)</name>
        <dbReference type="ChEBI" id="CHEBI:29105"/>
    </ligand>
</feature>
<feature type="binding site" evidence="9 10">
    <location>
        <position position="264"/>
    </location>
    <ligand>
        <name>Zn(2+)</name>
        <dbReference type="ChEBI" id="CHEBI:29105"/>
    </ligand>
</feature>
<feature type="binding site" evidence="8">
    <location>
        <begin position="154"/>
        <end position="158"/>
    </location>
    <ligand>
        <name>NAD(+)</name>
        <dbReference type="ChEBI" id="CHEBI:57540"/>
    </ligand>
</feature>
<reference evidence="12 13" key="1">
    <citation type="submission" date="2018-10" db="EMBL/GenBank/DDBJ databases">
        <title>Genome assembly for a Yunnan-Guizhou Plateau 3E fish, Anabarilius grahami (Regan), and its evolutionary and genetic applications.</title>
        <authorList>
            <person name="Jiang W."/>
        </authorList>
    </citation>
    <scope>NUCLEOTIDE SEQUENCE [LARGE SCALE GENOMIC DNA]</scope>
    <source>
        <strain evidence="12">AG-KIZ</strain>
        <tissue evidence="12">Muscle</tissue>
    </source>
</reference>
<evidence type="ECO:0000256" key="3">
    <source>
        <dbReference type="ARBA" id="ARBA00022723"/>
    </source>
</evidence>
<dbReference type="AlphaFoldDB" id="A0A3N0Y4Z4"/>
<evidence type="ECO:0000256" key="1">
    <source>
        <dbReference type="ARBA" id="ARBA00006924"/>
    </source>
</evidence>
<evidence type="ECO:0000256" key="5">
    <source>
        <dbReference type="ARBA" id="ARBA00023027"/>
    </source>
</evidence>
<comment type="catalytic activity">
    <reaction evidence="6">
        <text>N(6)-acetyl-L-lysyl-[protein] + NAD(+) + H2O = 2''-O-acetyl-ADP-D-ribose + nicotinamide + L-lysyl-[protein]</text>
        <dbReference type="Rhea" id="RHEA:43636"/>
        <dbReference type="Rhea" id="RHEA-COMP:9752"/>
        <dbReference type="Rhea" id="RHEA-COMP:10731"/>
        <dbReference type="ChEBI" id="CHEBI:15377"/>
        <dbReference type="ChEBI" id="CHEBI:17154"/>
        <dbReference type="ChEBI" id="CHEBI:29969"/>
        <dbReference type="ChEBI" id="CHEBI:57540"/>
        <dbReference type="ChEBI" id="CHEBI:61930"/>
        <dbReference type="ChEBI" id="CHEBI:83767"/>
        <dbReference type="EC" id="2.3.1.286"/>
    </reaction>
</comment>
<dbReference type="InterPro" id="IPR017328">
    <property type="entry name" value="Sirtuin_class_I"/>
</dbReference>
<keyword evidence="3 6" id="KW-0479">Metal-binding</keyword>
<dbReference type="InterPro" id="IPR003000">
    <property type="entry name" value="Sirtuin"/>
</dbReference>
<feature type="binding site" evidence="8">
    <location>
        <begin position="352"/>
        <end position="354"/>
    </location>
    <ligand>
        <name>NAD(+)</name>
        <dbReference type="ChEBI" id="CHEBI:57540"/>
    </ligand>
</feature>
<dbReference type="OrthoDB" id="420264at2759"/>
<evidence type="ECO:0000256" key="4">
    <source>
        <dbReference type="ARBA" id="ARBA00022833"/>
    </source>
</evidence>
<dbReference type="PROSITE" id="PS50305">
    <property type="entry name" value="SIRTUIN"/>
    <property type="match status" value="1"/>
</dbReference>
<comment type="caution">
    <text evidence="12">The sequence shown here is derived from an EMBL/GenBank/DDBJ whole genome shotgun (WGS) entry which is preliminary data.</text>
</comment>
<comment type="function">
    <text evidence="6">NAD-dependent protein deacetylase.</text>
</comment>
<dbReference type="PIRSF" id="PIRSF037938">
    <property type="entry name" value="SIR2_euk"/>
    <property type="match status" value="1"/>
</dbReference>
<keyword evidence="2 6" id="KW-0808">Transferase</keyword>
<evidence type="ECO:0000256" key="7">
    <source>
        <dbReference type="PIRSR" id="PIRSR037938-1"/>
    </source>
</evidence>
<evidence type="ECO:0000259" key="11">
    <source>
        <dbReference type="PROSITE" id="PS50305"/>
    </source>
</evidence>
<comment type="similarity">
    <text evidence="1 6">Belongs to the sirtuin family. Class I subfamily.</text>
</comment>
<dbReference type="InterPro" id="IPR026590">
    <property type="entry name" value="Ssirtuin_cat_dom"/>
</dbReference>
<evidence type="ECO:0000256" key="2">
    <source>
        <dbReference type="ARBA" id="ARBA00022679"/>
    </source>
</evidence>
<feature type="domain" description="Deacetylase sirtuin-type" evidence="11">
    <location>
        <begin position="38"/>
        <end position="389"/>
    </location>
</feature>
<evidence type="ECO:0000313" key="12">
    <source>
        <dbReference type="EMBL" id="ROL41174.1"/>
    </source>
</evidence>
<dbReference type="PANTHER" id="PTHR11085:SF5">
    <property type="entry name" value="NAD-DEPENDENT PROTEIN DEACETYLASE SIRTUIN-3, MITOCHONDRIAL"/>
    <property type="match status" value="1"/>
</dbReference>
<dbReference type="GO" id="GO:0070403">
    <property type="term" value="F:NAD+ binding"/>
    <property type="evidence" value="ECO:0007669"/>
    <property type="project" value="UniProtKB-UniRule"/>
</dbReference>